<comment type="caution">
    <text evidence="8">The sequence shown here is derived from an EMBL/GenBank/DDBJ whole genome shotgun (WGS) entry which is preliminary data.</text>
</comment>
<dbReference type="Pfam" id="PF10035">
    <property type="entry name" value="DUF2179"/>
    <property type="match status" value="1"/>
</dbReference>
<dbReference type="EMBL" id="SPQQ01000006">
    <property type="protein sequence ID" value="TGE36798.1"/>
    <property type="molecule type" value="Genomic_DNA"/>
</dbReference>
<feature type="transmembrane region" description="Helical" evidence="6">
    <location>
        <begin position="152"/>
        <end position="174"/>
    </location>
</feature>
<dbReference type="PANTHER" id="PTHR33545:SF9">
    <property type="entry name" value="UPF0750 MEMBRANE PROTEIN YITE"/>
    <property type="match status" value="1"/>
</dbReference>
<dbReference type="OrthoDB" id="9779786at2"/>
<comment type="subcellular location">
    <subcellularLocation>
        <location evidence="1">Cell membrane</location>
        <topology evidence="1">Multi-pass membrane protein</topology>
    </subcellularLocation>
</comment>
<feature type="transmembrane region" description="Helical" evidence="6">
    <location>
        <begin position="113"/>
        <end position="131"/>
    </location>
</feature>
<evidence type="ECO:0000259" key="7">
    <source>
        <dbReference type="Pfam" id="PF10035"/>
    </source>
</evidence>
<dbReference type="RefSeq" id="WP_135548796.1">
    <property type="nucleotide sequence ID" value="NZ_SPQQ01000006.1"/>
</dbReference>
<feature type="transmembrane region" description="Helical" evidence="6">
    <location>
        <begin position="84"/>
        <end position="107"/>
    </location>
</feature>
<dbReference type="PANTHER" id="PTHR33545">
    <property type="entry name" value="UPF0750 MEMBRANE PROTEIN YITT-RELATED"/>
    <property type="match status" value="1"/>
</dbReference>
<feature type="domain" description="DUF2179" evidence="7">
    <location>
        <begin position="226"/>
        <end position="280"/>
    </location>
</feature>
<keyword evidence="5 6" id="KW-0472">Membrane</keyword>
<keyword evidence="3 6" id="KW-0812">Transmembrane</keyword>
<dbReference type="PIRSF" id="PIRSF006483">
    <property type="entry name" value="Membrane_protein_YitT"/>
    <property type="match status" value="1"/>
</dbReference>
<protein>
    <submittedName>
        <fullName evidence="8">YitT family protein</fullName>
    </submittedName>
</protein>
<name>A0A4Z0R212_9FIRM</name>
<keyword evidence="2" id="KW-1003">Cell membrane</keyword>
<accession>A0A4Z0R212</accession>
<feature type="transmembrane region" description="Helical" evidence="6">
    <location>
        <begin position="14"/>
        <end position="37"/>
    </location>
</feature>
<dbReference type="InterPro" id="IPR015867">
    <property type="entry name" value="N-reg_PII/ATP_PRibTrfase_C"/>
</dbReference>
<dbReference type="Proteomes" id="UP000298460">
    <property type="component" value="Unassembled WGS sequence"/>
</dbReference>
<evidence type="ECO:0000256" key="5">
    <source>
        <dbReference type="ARBA" id="ARBA00023136"/>
    </source>
</evidence>
<organism evidence="8 9">
    <name type="scientific">Desulfosporosinus fructosivorans</name>
    <dbReference type="NCBI Taxonomy" id="2018669"/>
    <lineage>
        <taxon>Bacteria</taxon>
        <taxon>Bacillati</taxon>
        <taxon>Bacillota</taxon>
        <taxon>Clostridia</taxon>
        <taxon>Eubacteriales</taxon>
        <taxon>Desulfitobacteriaceae</taxon>
        <taxon>Desulfosporosinus</taxon>
    </lineage>
</organism>
<evidence type="ECO:0000313" key="8">
    <source>
        <dbReference type="EMBL" id="TGE36798.1"/>
    </source>
</evidence>
<evidence type="ECO:0000256" key="2">
    <source>
        <dbReference type="ARBA" id="ARBA00022475"/>
    </source>
</evidence>
<dbReference type="CDD" id="cd16380">
    <property type="entry name" value="YitT_C"/>
    <property type="match status" value="1"/>
</dbReference>
<reference evidence="8 9" key="1">
    <citation type="submission" date="2019-03" db="EMBL/GenBank/DDBJ databases">
        <title>Draft Genome Sequence of Desulfosporosinus fructosivorans Strain 63.6F, Isolated from Marine Sediment in the Baltic Sea.</title>
        <authorList>
            <person name="Hausmann B."/>
            <person name="Vandieken V."/>
            <person name="Pjevac P."/>
            <person name="Schreck K."/>
            <person name="Herbold C.W."/>
            <person name="Loy A."/>
        </authorList>
    </citation>
    <scope>NUCLEOTIDE SEQUENCE [LARGE SCALE GENOMIC DNA]</scope>
    <source>
        <strain evidence="8 9">63.6F</strain>
    </source>
</reference>
<dbReference type="Pfam" id="PF02588">
    <property type="entry name" value="YitT_membrane"/>
    <property type="match status" value="1"/>
</dbReference>
<sequence>MHWRGIRDYFTFQLLKHFVGIVIGSTIVGVSLNTLIIPNQIADGGVTGIAIILHYLFNWPVSWAVLLLNLPLFILGLRTVGRDFLIFSIAGVGILSAILSMTANLPALTHDTLLAAISGGVLTGIGMGIIFRSRGSLGGTDILAVLFARTTSFSVGQILLGIDAVIFLGVAIMFRPEMAMYAMIYMFICTRVVDLVQVGLSHSKSVMVVTTHPQRIADEIMAKLERGVTLFEATGAFSGEAKKVVYCVINRAELSQIKEIVREQDPQAFVAISEVPEVVGEGFSTWKGH</sequence>
<gene>
    <name evidence="8" type="ORF">E4K67_16945</name>
</gene>
<keyword evidence="4 6" id="KW-1133">Transmembrane helix</keyword>
<evidence type="ECO:0000256" key="6">
    <source>
        <dbReference type="SAM" id="Phobius"/>
    </source>
</evidence>
<dbReference type="Gene3D" id="3.30.70.120">
    <property type="match status" value="1"/>
</dbReference>
<dbReference type="InterPro" id="IPR003740">
    <property type="entry name" value="YitT"/>
</dbReference>
<proteinExistence type="predicted"/>
<keyword evidence="9" id="KW-1185">Reference proteome</keyword>
<dbReference type="InterPro" id="IPR019264">
    <property type="entry name" value="DUF2179"/>
</dbReference>
<evidence type="ECO:0000256" key="1">
    <source>
        <dbReference type="ARBA" id="ARBA00004651"/>
    </source>
</evidence>
<evidence type="ECO:0000256" key="4">
    <source>
        <dbReference type="ARBA" id="ARBA00022989"/>
    </source>
</evidence>
<dbReference type="InterPro" id="IPR051461">
    <property type="entry name" value="UPF0750_membrane"/>
</dbReference>
<feature type="transmembrane region" description="Helical" evidence="6">
    <location>
        <begin position="57"/>
        <end position="77"/>
    </location>
</feature>
<evidence type="ECO:0000313" key="9">
    <source>
        <dbReference type="Proteomes" id="UP000298460"/>
    </source>
</evidence>
<evidence type="ECO:0000256" key="3">
    <source>
        <dbReference type="ARBA" id="ARBA00022692"/>
    </source>
</evidence>
<dbReference type="GO" id="GO:0005886">
    <property type="term" value="C:plasma membrane"/>
    <property type="evidence" value="ECO:0007669"/>
    <property type="project" value="UniProtKB-SubCell"/>
</dbReference>
<dbReference type="AlphaFoldDB" id="A0A4Z0R212"/>